<sequence length="137" mass="15613">VNLTWTFPVFDMNNSFTISGSFGALQGEALDPFLVPALDLQARGQINDIKFNFHGNENVLSGDFNMDYDDLKVELLKDSGNEKRNFFSAIANVFVKNKGEPGAEDKRIEVERNKQRSFWNYIWLGLRKGFINTVSQL</sequence>
<feature type="non-terminal residue" evidence="1">
    <location>
        <position position="1"/>
    </location>
</feature>
<gene>
    <name evidence="1" type="ORF">HC175_15695</name>
</gene>
<dbReference type="EMBL" id="JAAVJR010000110">
    <property type="protein sequence ID" value="NJW54353.1"/>
    <property type="molecule type" value="Genomic_DNA"/>
</dbReference>
<reference evidence="1 2" key="1">
    <citation type="submission" date="2020-03" db="EMBL/GenBank/DDBJ databases">
        <title>Salinimicrobium sp. nov, isolated from SCS.</title>
        <authorList>
            <person name="Cao W.R."/>
        </authorList>
    </citation>
    <scope>NUCLEOTIDE SEQUENCE [LARGE SCALE GENOMIC DNA]</scope>
    <source>
        <strain evidence="2">J15B91</strain>
    </source>
</reference>
<organism evidence="1 2">
    <name type="scientific">Salinimicrobium oceani</name>
    <dbReference type="NCBI Taxonomy" id="2722702"/>
    <lineage>
        <taxon>Bacteria</taxon>
        <taxon>Pseudomonadati</taxon>
        <taxon>Bacteroidota</taxon>
        <taxon>Flavobacteriia</taxon>
        <taxon>Flavobacteriales</taxon>
        <taxon>Flavobacteriaceae</taxon>
        <taxon>Salinimicrobium</taxon>
    </lineage>
</organism>
<dbReference type="Proteomes" id="UP000703674">
    <property type="component" value="Unassembled WGS sequence"/>
</dbReference>
<evidence type="ECO:0000313" key="1">
    <source>
        <dbReference type="EMBL" id="NJW54353.1"/>
    </source>
</evidence>
<evidence type="ECO:0008006" key="3">
    <source>
        <dbReference type="Google" id="ProtNLM"/>
    </source>
</evidence>
<name>A0ABX1D6D6_9FLAO</name>
<proteinExistence type="predicted"/>
<accession>A0ABX1D6D6</accession>
<keyword evidence="2" id="KW-1185">Reference proteome</keyword>
<evidence type="ECO:0000313" key="2">
    <source>
        <dbReference type="Proteomes" id="UP000703674"/>
    </source>
</evidence>
<comment type="caution">
    <text evidence="1">The sequence shown here is derived from an EMBL/GenBank/DDBJ whole genome shotgun (WGS) entry which is preliminary data.</text>
</comment>
<protein>
    <recommendedName>
        <fullName evidence="3">AsmA-like C-terminal region</fullName>
    </recommendedName>
</protein>